<dbReference type="Proteomes" id="UP000298049">
    <property type="component" value="Chromosome"/>
</dbReference>
<dbReference type="NCBIfam" id="TIGR02210">
    <property type="entry name" value="rodA_shape"/>
    <property type="match status" value="1"/>
</dbReference>
<proteinExistence type="inferred from homology"/>
<dbReference type="GO" id="GO:0015648">
    <property type="term" value="F:lipid-linked peptidoglycan transporter activity"/>
    <property type="evidence" value="ECO:0007669"/>
    <property type="project" value="TreeGrafter"/>
</dbReference>
<keyword evidence="5 11" id="KW-0812">Transmembrane</keyword>
<keyword evidence="10 11" id="KW-0961">Cell wall biogenesis/degradation</keyword>
<dbReference type="PANTHER" id="PTHR30474">
    <property type="entry name" value="CELL CYCLE PROTEIN"/>
    <property type="match status" value="1"/>
</dbReference>
<dbReference type="HAMAP" id="MF_02079">
    <property type="entry name" value="PGT_RodA"/>
    <property type="match status" value="1"/>
</dbReference>
<dbReference type="GO" id="GO:0005886">
    <property type="term" value="C:plasma membrane"/>
    <property type="evidence" value="ECO:0007669"/>
    <property type="project" value="UniProtKB-SubCell"/>
</dbReference>
<feature type="transmembrane region" description="Helical" evidence="11">
    <location>
        <begin position="318"/>
        <end position="345"/>
    </location>
</feature>
<dbReference type="EMBL" id="CP031093">
    <property type="protein sequence ID" value="QCF25174.1"/>
    <property type="molecule type" value="Genomic_DNA"/>
</dbReference>
<reference evidence="12 13" key="1">
    <citation type="submission" date="2018-07" db="EMBL/GenBank/DDBJ databases">
        <title>Marsedoiliclastica nanhaica gen. nov. sp. nov., a novel marine hydrocarbonoclastic bacterium isolated from an in-situ enriched hydrocarbon-degrading consortium in deep-sea sediment.</title>
        <authorList>
            <person name="Dong C."/>
            <person name="Ma T."/>
            <person name="Liu R."/>
            <person name="Shao Z."/>
        </authorList>
    </citation>
    <scope>NUCLEOTIDE SEQUENCE [LARGE SCALE GENOMIC DNA]</scope>
    <source>
        <strain evidence="13">soil36-7</strain>
    </source>
</reference>
<keyword evidence="7 11" id="KW-0573">Peptidoglycan synthesis</keyword>
<dbReference type="PANTHER" id="PTHR30474:SF1">
    <property type="entry name" value="PEPTIDOGLYCAN GLYCOSYLTRANSFERASE MRDB"/>
    <property type="match status" value="1"/>
</dbReference>
<comment type="subcellular location">
    <subcellularLocation>
        <location evidence="11">Cell inner membrane</location>
        <topology evidence="11">Multi-pass membrane protein</topology>
    </subcellularLocation>
    <subcellularLocation>
        <location evidence="1">Membrane</location>
        <topology evidence="1">Multi-pass membrane protein</topology>
    </subcellularLocation>
</comment>
<keyword evidence="11" id="KW-0997">Cell inner membrane</keyword>
<keyword evidence="8 11" id="KW-1133">Transmembrane helix</keyword>
<dbReference type="InterPro" id="IPR001182">
    <property type="entry name" value="FtsW/RodA"/>
</dbReference>
<evidence type="ECO:0000313" key="13">
    <source>
        <dbReference type="Proteomes" id="UP000298049"/>
    </source>
</evidence>
<keyword evidence="3 11" id="KW-0328">Glycosyltransferase</keyword>
<evidence type="ECO:0000256" key="6">
    <source>
        <dbReference type="ARBA" id="ARBA00022960"/>
    </source>
</evidence>
<keyword evidence="9 11" id="KW-0472">Membrane</keyword>
<feature type="transmembrane region" description="Helical" evidence="11">
    <location>
        <begin position="150"/>
        <end position="167"/>
    </location>
</feature>
<dbReference type="AlphaFoldDB" id="A0A4P7XFG3"/>
<evidence type="ECO:0000256" key="9">
    <source>
        <dbReference type="ARBA" id="ARBA00023136"/>
    </source>
</evidence>
<feature type="transmembrane region" description="Helical" evidence="11">
    <location>
        <begin position="173"/>
        <end position="190"/>
    </location>
</feature>
<feature type="transmembrane region" description="Helical" evidence="11">
    <location>
        <begin position="197"/>
        <end position="215"/>
    </location>
</feature>
<dbReference type="RefSeq" id="WP_136547152.1">
    <property type="nucleotide sequence ID" value="NZ_CP031093.1"/>
</dbReference>
<keyword evidence="2 11" id="KW-1003">Cell membrane</keyword>
<organism evidence="12 13">
    <name type="scientific">Hydrocarboniclastica marina</name>
    <dbReference type="NCBI Taxonomy" id="2259620"/>
    <lineage>
        <taxon>Bacteria</taxon>
        <taxon>Pseudomonadati</taxon>
        <taxon>Pseudomonadota</taxon>
        <taxon>Gammaproteobacteria</taxon>
        <taxon>Alteromonadales</taxon>
        <taxon>Alteromonadaceae</taxon>
        <taxon>Hydrocarboniclastica</taxon>
    </lineage>
</organism>
<dbReference type="GO" id="GO:0009252">
    <property type="term" value="P:peptidoglycan biosynthetic process"/>
    <property type="evidence" value="ECO:0007669"/>
    <property type="project" value="UniProtKB-UniRule"/>
</dbReference>
<evidence type="ECO:0000256" key="3">
    <source>
        <dbReference type="ARBA" id="ARBA00022676"/>
    </source>
</evidence>
<dbReference type="InterPro" id="IPR018365">
    <property type="entry name" value="Cell_cycle_FtsW-rel_CS"/>
</dbReference>
<keyword evidence="4 11" id="KW-0808">Transferase</keyword>
<comment type="similarity">
    <text evidence="11">Belongs to the SEDS family. MrdB/RodA subfamily.</text>
</comment>
<protein>
    <recommendedName>
        <fullName evidence="11">Peptidoglycan glycosyltransferase MrdB</fullName>
        <shortName evidence="11">PGT</shortName>
        <ecNumber evidence="11">2.4.99.28</ecNumber>
    </recommendedName>
    <alternativeName>
        <fullName evidence="11">Cell elongation protein RodA</fullName>
    </alternativeName>
    <alternativeName>
        <fullName evidence="11">Cell wall polymerase</fullName>
    </alternativeName>
    <alternativeName>
        <fullName evidence="11">Peptidoglycan polymerase</fullName>
        <shortName evidence="11">PG polymerase</shortName>
    </alternativeName>
</protein>
<name>A0A4P7XFG3_9ALTE</name>
<dbReference type="InterPro" id="IPR011923">
    <property type="entry name" value="RodA/MrdB"/>
</dbReference>
<comment type="pathway">
    <text evidence="11">Cell wall biogenesis; peptidoglycan biosynthesis.</text>
</comment>
<keyword evidence="6 11" id="KW-0133">Cell shape</keyword>
<dbReference type="GO" id="GO:0051301">
    <property type="term" value="P:cell division"/>
    <property type="evidence" value="ECO:0007669"/>
    <property type="project" value="InterPro"/>
</dbReference>
<feature type="transmembrane region" description="Helical" evidence="11">
    <location>
        <begin position="351"/>
        <end position="372"/>
    </location>
</feature>
<feature type="transmembrane region" description="Helical" evidence="11">
    <location>
        <begin position="31"/>
        <end position="50"/>
    </location>
</feature>
<evidence type="ECO:0000256" key="8">
    <source>
        <dbReference type="ARBA" id="ARBA00022989"/>
    </source>
</evidence>
<keyword evidence="13" id="KW-1185">Reference proteome</keyword>
<dbReference type="EC" id="2.4.99.28" evidence="11"/>
<accession>A0A4P7XFG3</accession>
<dbReference type="PROSITE" id="PS00428">
    <property type="entry name" value="FTSW_RODA_SPOVE"/>
    <property type="match status" value="1"/>
</dbReference>
<gene>
    <name evidence="11" type="primary">mrdB</name>
    <name evidence="11" type="synonym">rodA</name>
    <name evidence="12" type="ORF">soil367_04090</name>
</gene>
<feature type="transmembrane region" description="Helical" evidence="11">
    <location>
        <begin position="89"/>
        <end position="108"/>
    </location>
</feature>
<evidence type="ECO:0000256" key="5">
    <source>
        <dbReference type="ARBA" id="ARBA00022692"/>
    </source>
</evidence>
<evidence type="ECO:0000256" key="1">
    <source>
        <dbReference type="ARBA" id="ARBA00004141"/>
    </source>
</evidence>
<dbReference type="OrthoDB" id="9768187at2"/>
<feature type="transmembrane region" description="Helical" evidence="11">
    <location>
        <begin position="285"/>
        <end position="306"/>
    </location>
</feature>
<evidence type="ECO:0000256" key="11">
    <source>
        <dbReference type="HAMAP-Rule" id="MF_02079"/>
    </source>
</evidence>
<dbReference type="GO" id="GO:0008955">
    <property type="term" value="F:peptidoglycan glycosyltransferase activity"/>
    <property type="evidence" value="ECO:0007669"/>
    <property type="project" value="UniProtKB-UniRule"/>
</dbReference>
<dbReference type="Pfam" id="PF01098">
    <property type="entry name" value="FTSW_RODA_SPOVE"/>
    <property type="match status" value="1"/>
</dbReference>
<dbReference type="KEGG" id="hmi:soil367_04090"/>
<comment type="function">
    <text evidence="11">Peptidoglycan polymerase that is essential for cell wall elongation.</text>
</comment>
<evidence type="ECO:0000256" key="10">
    <source>
        <dbReference type="ARBA" id="ARBA00023316"/>
    </source>
</evidence>
<dbReference type="GO" id="GO:0032153">
    <property type="term" value="C:cell division site"/>
    <property type="evidence" value="ECO:0007669"/>
    <property type="project" value="TreeGrafter"/>
</dbReference>
<comment type="catalytic activity">
    <reaction evidence="11">
        <text>[GlcNAc-(1-&gt;4)-Mur2Ac(oyl-L-Ala-gamma-D-Glu-L-Lys-D-Ala-D-Ala)](n)-di-trans,octa-cis-undecaprenyl diphosphate + beta-D-GlcNAc-(1-&gt;4)-Mur2Ac(oyl-L-Ala-gamma-D-Glu-L-Lys-D-Ala-D-Ala)-di-trans,octa-cis-undecaprenyl diphosphate = [GlcNAc-(1-&gt;4)-Mur2Ac(oyl-L-Ala-gamma-D-Glu-L-Lys-D-Ala-D-Ala)](n+1)-di-trans,octa-cis-undecaprenyl diphosphate + di-trans,octa-cis-undecaprenyl diphosphate + H(+)</text>
        <dbReference type="Rhea" id="RHEA:23708"/>
        <dbReference type="Rhea" id="RHEA-COMP:9602"/>
        <dbReference type="Rhea" id="RHEA-COMP:9603"/>
        <dbReference type="ChEBI" id="CHEBI:15378"/>
        <dbReference type="ChEBI" id="CHEBI:58405"/>
        <dbReference type="ChEBI" id="CHEBI:60033"/>
        <dbReference type="ChEBI" id="CHEBI:78435"/>
        <dbReference type="EC" id="2.4.99.28"/>
    </reaction>
</comment>
<evidence type="ECO:0000256" key="7">
    <source>
        <dbReference type="ARBA" id="ARBA00022984"/>
    </source>
</evidence>
<feature type="transmembrane region" description="Helical" evidence="11">
    <location>
        <begin position="62"/>
        <end position="83"/>
    </location>
</feature>
<sequence length="381" mass="41425">MAARDYQHQLTSEARLGRPKGWLARLHLDPLLLLLLLVLTCAGMVILYSGSNTDIETLERQAIRMSLAFVVMFAFAQIDPAVYRRWGPWIYSAGVIALIAVAVVGVGAKGAQRWLQLPGLPRVQPSEFMKIAMPLMAAWYLGSRSLPPRLGSTAVCLLLIIVPVALIVSQPDLGTGLLITVSGVFVLFLAGIRWRYIVAFAGLIGLAAPVMWFFGMREYQKQRVLTFLNPESDPLGSGWNIIQSKTAIGSGGFSGKGYLQGTQSHLDFLPESHTDFIVAVLAEEFGFMGVIALVVVYLLIVMRGLYIAAQAQDAFGRMLAGSLTLTFFIYAFVNMGMVSGLLPVVGVPLPLVSYGGTSIVTLMAAFGILMSIHTHRRFLTS</sequence>
<dbReference type="GO" id="GO:0008360">
    <property type="term" value="P:regulation of cell shape"/>
    <property type="evidence" value="ECO:0007669"/>
    <property type="project" value="UniProtKB-KW"/>
</dbReference>
<evidence type="ECO:0000313" key="12">
    <source>
        <dbReference type="EMBL" id="QCF25174.1"/>
    </source>
</evidence>
<dbReference type="GO" id="GO:0071555">
    <property type="term" value="P:cell wall organization"/>
    <property type="evidence" value="ECO:0007669"/>
    <property type="project" value="UniProtKB-KW"/>
</dbReference>
<evidence type="ECO:0000256" key="2">
    <source>
        <dbReference type="ARBA" id="ARBA00022475"/>
    </source>
</evidence>
<evidence type="ECO:0000256" key="4">
    <source>
        <dbReference type="ARBA" id="ARBA00022679"/>
    </source>
</evidence>
<dbReference type="UniPathway" id="UPA00219"/>